<sequence length="52" mass="5815">MYLKLTLGIPQSVVFSCSIPFGGQYDRYIAAANDSEVEMTVTSLQQTIRRSK</sequence>
<keyword evidence="2" id="KW-1185">Reference proteome</keyword>
<dbReference type="Proteomes" id="UP000005141">
    <property type="component" value="Unassembled WGS sequence"/>
</dbReference>
<protein>
    <submittedName>
        <fullName evidence="1">Uncharacterized protein</fullName>
    </submittedName>
</protein>
<evidence type="ECO:0000313" key="2">
    <source>
        <dbReference type="Proteomes" id="UP000005141"/>
    </source>
</evidence>
<dbReference type="EMBL" id="ADGI01000038">
    <property type="protein sequence ID" value="EGV32103.1"/>
    <property type="molecule type" value="Genomic_DNA"/>
</dbReference>
<dbReference type="AlphaFoldDB" id="G1WBD4"/>
<proteinExistence type="predicted"/>
<comment type="caution">
    <text evidence="1">The sequence shown here is derived from an EMBL/GenBank/DDBJ whole genome shotgun (WGS) entry which is preliminary data.</text>
</comment>
<organism evidence="1 2">
    <name type="scientific">Segatella oulorum F0390</name>
    <dbReference type="NCBI Taxonomy" id="702438"/>
    <lineage>
        <taxon>Bacteria</taxon>
        <taxon>Pseudomonadati</taxon>
        <taxon>Bacteroidota</taxon>
        <taxon>Bacteroidia</taxon>
        <taxon>Bacteroidales</taxon>
        <taxon>Prevotellaceae</taxon>
        <taxon>Segatella</taxon>
    </lineage>
</organism>
<dbReference type="HOGENOM" id="CLU_3083280_0_0_10"/>
<accession>G1WBD4</accession>
<reference evidence="1 2" key="1">
    <citation type="submission" date="2011-07" db="EMBL/GenBank/DDBJ databases">
        <title>The Genome Sequence of Prevotella oulorum F0390.</title>
        <authorList>
            <consortium name="The Broad Institute Genome Sequencing Platform"/>
            <consortium name="The Broad Institute Genome Sequencing Center for Infectious Disease"/>
            <person name="Earl A."/>
            <person name="Ward D."/>
            <person name="Feldgarden M."/>
            <person name="Gevers D."/>
            <person name="Izard J."/>
            <person name="Ganesan A."/>
            <person name="Baranova O.V."/>
            <person name="Blanton J.M."/>
            <person name="Tanner A.C."/>
            <person name="Dewhirst F.E."/>
            <person name="Young S.K."/>
            <person name="Zeng Q."/>
            <person name="Gargeya S."/>
            <person name="Fitzgerald M."/>
            <person name="Haas B."/>
            <person name="Abouelleil A."/>
            <person name="Alvarado L."/>
            <person name="Arachchi H.M."/>
            <person name="Berlin A."/>
            <person name="Brown A."/>
            <person name="Chapman S.B."/>
            <person name="Chen Z."/>
            <person name="Dunbar C."/>
            <person name="Freedman E."/>
            <person name="Gearin G."/>
            <person name="Gellesch M."/>
            <person name="Goldberg J."/>
            <person name="Griggs A."/>
            <person name="Gujja S."/>
            <person name="Heiman D."/>
            <person name="Howarth C."/>
            <person name="Larson L."/>
            <person name="Lui A."/>
            <person name="MacDonald P.J.P."/>
            <person name="Mehta T."/>
            <person name="Montmayeur A."/>
            <person name="Murphy C."/>
            <person name="Neiman D."/>
            <person name="Pearson M."/>
            <person name="Priest M."/>
            <person name="Roberts A."/>
            <person name="Saif S."/>
            <person name="Shea T."/>
            <person name="Shenoy N."/>
            <person name="Sisk P."/>
            <person name="Stolte C."/>
            <person name="Sykes S."/>
            <person name="Wortman J."/>
            <person name="Nusbaum C."/>
            <person name="Birren B."/>
        </authorList>
    </citation>
    <scope>NUCLEOTIDE SEQUENCE [LARGE SCALE GENOMIC DNA]</scope>
    <source>
        <strain evidence="1 2">F0390</strain>
    </source>
</reference>
<gene>
    <name evidence="1" type="ORF">HMPREF9431_01135</name>
</gene>
<dbReference type="PROSITE" id="PS51257">
    <property type="entry name" value="PROKAR_LIPOPROTEIN"/>
    <property type="match status" value="1"/>
</dbReference>
<name>G1WBD4_9BACT</name>
<evidence type="ECO:0000313" key="1">
    <source>
        <dbReference type="EMBL" id="EGV32103.1"/>
    </source>
</evidence>